<gene>
    <name evidence="1" type="ORF">GL50803_008063</name>
</gene>
<dbReference type="EMBL" id="AACB03000005">
    <property type="protein sequence ID" value="KAE8301885.1"/>
    <property type="molecule type" value="Genomic_DNA"/>
</dbReference>
<evidence type="ECO:0000313" key="1">
    <source>
        <dbReference type="EMBL" id="KAE8301885.1"/>
    </source>
</evidence>
<organism evidence="1 2">
    <name type="scientific">Giardia intestinalis (strain ATCC 50803 / WB clone C6)</name>
    <name type="common">Giardia lamblia</name>
    <dbReference type="NCBI Taxonomy" id="184922"/>
    <lineage>
        <taxon>Eukaryota</taxon>
        <taxon>Metamonada</taxon>
        <taxon>Diplomonadida</taxon>
        <taxon>Hexamitidae</taxon>
        <taxon>Giardiinae</taxon>
        <taxon>Giardia</taxon>
    </lineage>
</organism>
<proteinExistence type="predicted"/>
<comment type="caution">
    <text evidence="1">The sequence shown here is derived from an EMBL/GenBank/DDBJ whole genome shotgun (WGS) entry which is preliminary data.</text>
</comment>
<dbReference type="OMA" id="ESIWLLT"/>
<dbReference type="VEuPathDB" id="GiardiaDB:GL50803_8063"/>
<evidence type="ECO:0000313" key="2">
    <source>
        <dbReference type="Proteomes" id="UP000001548"/>
    </source>
</evidence>
<dbReference type="HOGENOM" id="CLU_617438_0_0_1"/>
<reference evidence="1 2" key="1">
    <citation type="journal article" date="2007" name="Science">
        <title>Genomic minimalism in the early diverging intestinal parasite Giardia lamblia.</title>
        <authorList>
            <person name="Morrison H.G."/>
            <person name="McArthur A.G."/>
            <person name="Gillin F.D."/>
            <person name="Aley S.B."/>
            <person name="Adam R.D."/>
            <person name="Olsen G.J."/>
            <person name="Best A.A."/>
            <person name="Cande W.Z."/>
            <person name="Chen F."/>
            <person name="Cipriano M.J."/>
            <person name="Davids B.J."/>
            <person name="Dawson S.C."/>
            <person name="Elmendorf H.G."/>
            <person name="Hehl A.B."/>
            <person name="Holder M.E."/>
            <person name="Huse S.M."/>
            <person name="Kim U.U."/>
            <person name="Lasek-Nesselquist E."/>
            <person name="Manning G."/>
            <person name="Nigam A."/>
            <person name="Nixon J.E."/>
            <person name="Palm D."/>
            <person name="Passamaneck N.E."/>
            <person name="Prabhu A."/>
            <person name="Reich C.I."/>
            <person name="Reiner D.S."/>
            <person name="Samuelson J."/>
            <person name="Svard S.G."/>
            <person name="Sogin M.L."/>
        </authorList>
    </citation>
    <scope>NUCLEOTIDE SEQUENCE [LARGE SCALE GENOMIC DNA]</scope>
    <source>
        <strain evidence="1 2">WB C6</strain>
    </source>
</reference>
<sequence length="444" mass="49875">MLLGVLSACALAFQLRAECHAFHFSQGVRISVLRQEPQDVSKIELQCIVVTRPLGCDCLITYVGDAGKESIWLLTLDPVKQCNATSELIVSAVYKQTHGVSSREVRLQMTNDTVPGYCGMYLDWMRPNLTFFTPSHSMRIHLDSRPHKLTALNVARTRPSVLCPGNTLLQFHDRVRDSTQRSHAALVQEIETVVRRVGELACPDAKRILLATTNEYMSIRAATLNAFARLVCQGLSVKHRQNSSVLLVSLPLKASSIKGLTSMLVHLLVNLLHKLSLHGESGADRISEALFGLAIPELKTLVEQRGATCFLHGIRTLREYTYLEPDLSGFMHCLLQPDFVPSVELVADKRGVDLVGAINLLRKRQTIVCLSPKDLDIASSRVLGYFWRWGRPTYFFACLCMLVLAIAVYLVRLKWPVIKHLTFARRTRVKLEKVSMYTKVHEMV</sequence>
<dbReference type="Proteomes" id="UP000001548">
    <property type="component" value="Unassembled WGS sequence"/>
</dbReference>
<protein>
    <submittedName>
        <fullName evidence="1">Uncharacterized protein</fullName>
    </submittedName>
</protein>
<dbReference type="AlphaFoldDB" id="D3KGE8"/>
<name>D3KGE8_GIAIC</name>
<keyword evidence="2" id="KW-1185">Reference proteome</keyword>
<accession>D3KGE8</accession>